<accession>A0AA89CA78</accession>
<dbReference type="PANTHER" id="PTHR31751:SF42">
    <property type="entry name" value="PROTEIN CBG10204"/>
    <property type="match status" value="1"/>
</dbReference>
<sequence length="424" mass="48747">MPAGNLLTAAALLFTGCSFSQMKHFADTLNLRFFNSATYNKIQGDLFKVVNEAWLLEREKVQKEVENKMLWLAGDGRCDSPGFSAKYGTYTLLDQETGKIVDFDVIHVNEVNNKSTNMEKEGMKRSLERVISKASVCVLATDRHVQIGYSLRTEFPEITHQYDVWHVSKSISKKLNAKSKIKGCEDLKMWIQAIINHFWWSVSTCNGNPDLLKEKWISVIHHCVDIHSWNSCDLFHACAHAPIPPEVSKNKQWLKRLSKCHEQLKVVVLDKFLLRSLEKLTLFCHTGELEVYHSMMLKYCPKKQHFSYEGMVARTQLAALDHNNGTERDQAVVQKGERAGELMYKQVFPKCSKRWVLKPIYVKKNFNFRKDLMSRTVEVRKEKIALPAIQKPNLPKNIATAPKPSRDEAIESHRSRMTAAHKDV</sequence>
<reference evidence="3" key="1">
    <citation type="submission" date="2019-08" db="EMBL/GenBank/DDBJ databases">
        <title>The improved chromosome-level genome for the pearl oyster Pinctada fucata martensii using PacBio sequencing and Hi-C.</title>
        <authorList>
            <person name="Zheng Z."/>
        </authorList>
    </citation>
    <scope>NUCLEOTIDE SEQUENCE</scope>
    <source>
        <strain evidence="3">ZZ-2019</strain>
        <tissue evidence="3">Adductor muscle</tissue>
    </source>
</reference>
<feature type="compositionally biased region" description="Basic and acidic residues" evidence="1">
    <location>
        <begin position="404"/>
        <end position="424"/>
    </location>
</feature>
<name>A0AA89CA78_PINIB</name>
<dbReference type="PANTHER" id="PTHR31751">
    <property type="entry name" value="SI:CH211-108C17.2-RELATED-RELATED"/>
    <property type="match status" value="1"/>
</dbReference>
<feature type="region of interest" description="Disordered" evidence="1">
    <location>
        <begin position="395"/>
        <end position="424"/>
    </location>
</feature>
<feature type="chain" id="PRO_5041651116" evidence="2">
    <location>
        <begin position="23"/>
        <end position="424"/>
    </location>
</feature>
<dbReference type="AlphaFoldDB" id="A0AA89CA78"/>
<comment type="caution">
    <text evidence="3">The sequence shown here is derived from an EMBL/GenBank/DDBJ whole genome shotgun (WGS) entry which is preliminary data.</text>
</comment>
<evidence type="ECO:0000256" key="2">
    <source>
        <dbReference type="SAM" id="SignalP"/>
    </source>
</evidence>
<evidence type="ECO:0000313" key="3">
    <source>
        <dbReference type="EMBL" id="KAK3107625.1"/>
    </source>
</evidence>
<dbReference type="Proteomes" id="UP001186944">
    <property type="component" value="Unassembled WGS sequence"/>
</dbReference>
<keyword evidence="2" id="KW-0732">Signal</keyword>
<keyword evidence="4" id="KW-1185">Reference proteome</keyword>
<proteinExistence type="predicted"/>
<organism evidence="3 4">
    <name type="scientific">Pinctada imbricata</name>
    <name type="common">Atlantic pearl-oyster</name>
    <name type="synonym">Pinctada martensii</name>
    <dbReference type="NCBI Taxonomy" id="66713"/>
    <lineage>
        <taxon>Eukaryota</taxon>
        <taxon>Metazoa</taxon>
        <taxon>Spiralia</taxon>
        <taxon>Lophotrochozoa</taxon>
        <taxon>Mollusca</taxon>
        <taxon>Bivalvia</taxon>
        <taxon>Autobranchia</taxon>
        <taxon>Pteriomorphia</taxon>
        <taxon>Pterioida</taxon>
        <taxon>Pterioidea</taxon>
        <taxon>Pteriidae</taxon>
        <taxon>Pinctada</taxon>
    </lineage>
</organism>
<feature type="signal peptide" evidence="2">
    <location>
        <begin position="1"/>
        <end position="22"/>
    </location>
</feature>
<gene>
    <name evidence="3" type="ORF">FSP39_018614</name>
</gene>
<protein>
    <submittedName>
        <fullName evidence="3">Uncharacterized protein</fullName>
    </submittedName>
</protein>
<dbReference type="EMBL" id="VSWD01000002">
    <property type="protein sequence ID" value="KAK3107625.1"/>
    <property type="molecule type" value="Genomic_DNA"/>
</dbReference>
<evidence type="ECO:0000256" key="1">
    <source>
        <dbReference type="SAM" id="MobiDB-lite"/>
    </source>
</evidence>
<evidence type="ECO:0000313" key="4">
    <source>
        <dbReference type="Proteomes" id="UP001186944"/>
    </source>
</evidence>